<keyword evidence="3" id="KW-1185">Reference proteome</keyword>
<feature type="transmembrane region" description="Helical" evidence="1">
    <location>
        <begin position="105"/>
        <end position="123"/>
    </location>
</feature>
<reference evidence="2 3" key="1">
    <citation type="submission" date="2019-02" db="EMBL/GenBank/DDBJ databases">
        <title>Planctomycetal bacteria perform biofilm scaping via a novel small molecule.</title>
        <authorList>
            <person name="Jeske O."/>
            <person name="Boedeker C."/>
            <person name="Wiegand S."/>
            <person name="Breitling P."/>
            <person name="Kallscheuer N."/>
            <person name="Jogler M."/>
            <person name="Rohde M."/>
            <person name="Petersen J."/>
            <person name="Medema M.H."/>
            <person name="Surup F."/>
            <person name="Jogler C."/>
        </authorList>
    </citation>
    <scope>NUCLEOTIDE SEQUENCE [LARGE SCALE GENOMIC DNA]</scope>
    <source>
        <strain evidence="2 3">Mal15</strain>
    </source>
</reference>
<evidence type="ECO:0000313" key="3">
    <source>
        <dbReference type="Proteomes" id="UP000321353"/>
    </source>
</evidence>
<dbReference type="Proteomes" id="UP000321353">
    <property type="component" value="Chromosome"/>
</dbReference>
<gene>
    <name evidence="2" type="ORF">Mal15_22380</name>
</gene>
<dbReference type="AlphaFoldDB" id="A0A5B9MCE8"/>
<keyword evidence="1" id="KW-1133">Transmembrane helix</keyword>
<evidence type="ECO:0000256" key="1">
    <source>
        <dbReference type="SAM" id="Phobius"/>
    </source>
</evidence>
<feature type="transmembrane region" description="Helical" evidence="1">
    <location>
        <begin position="165"/>
        <end position="184"/>
    </location>
</feature>
<evidence type="ECO:0000313" key="2">
    <source>
        <dbReference type="EMBL" id="QEF98189.1"/>
    </source>
</evidence>
<feature type="transmembrane region" description="Helical" evidence="1">
    <location>
        <begin position="135"/>
        <end position="153"/>
    </location>
</feature>
<dbReference type="EMBL" id="CP036264">
    <property type="protein sequence ID" value="QEF98189.1"/>
    <property type="molecule type" value="Genomic_DNA"/>
</dbReference>
<organism evidence="2 3">
    <name type="scientific">Stieleria maiorica</name>
    <dbReference type="NCBI Taxonomy" id="2795974"/>
    <lineage>
        <taxon>Bacteria</taxon>
        <taxon>Pseudomonadati</taxon>
        <taxon>Planctomycetota</taxon>
        <taxon>Planctomycetia</taxon>
        <taxon>Pirellulales</taxon>
        <taxon>Pirellulaceae</taxon>
        <taxon>Stieleria</taxon>
    </lineage>
</organism>
<protein>
    <submittedName>
        <fullName evidence="2">Uncharacterized protein</fullName>
    </submittedName>
</protein>
<feature type="transmembrane region" description="Helical" evidence="1">
    <location>
        <begin position="81"/>
        <end position="99"/>
    </location>
</feature>
<proteinExistence type="predicted"/>
<keyword evidence="1" id="KW-0472">Membrane</keyword>
<dbReference type="KEGG" id="smam:Mal15_22380"/>
<accession>A0A5B9MCE8</accession>
<keyword evidence="1" id="KW-0812">Transmembrane</keyword>
<sequence length="190" mass="20366">MPQLESIQGIPPKLCLNPPRNCQLTMMSTEGRHGAFGNERHPAVSGNVGRYARQIVNPYSPPNDGAIETPRFSSRNPAKPLLYLAGGYGLVFGSMVFLAGAFVGFHVLVVGIVHLMFGAAAIMLARRPYSQSTRIATVAWSVCLCGLIIFLSWTNASDSSDRSDLTYLTISLTIGGAIGLFPLVRGPASR</sequence>
<name>A0A5B9MCE8_9BACT</name>